<dbReference type="GO" id="GO:0000146">
    <property type="term" value="F:microfilament motor activity"/>
    <property type="evidence" value="ECO:0007669"/>
    <property type="project" value="TreeGrafter"/>
</dbReference>
<name>A0A9X0A271_9CNID</name>
<keyword evidence="4" id="KW-0808">Transferase</keyword>
<evidence type="ECO:0000313" key="4">
    <source>
        <dbReference type="EMBL" id="KAJ7392071.1"/>
    </source>
</evidence>
<reference evidence="4" key="1">
    <citation type="submission" date="2023-01" db="EMBL/GenBank/DDBJ databases">
        <title>Genome assembly of the deep-sea coral Lophelia pertusa.</title>
        <authorList>
            <person name="Herrera S."/>
            <person name="Cordes E."/>
        </authorList>
    </citation>
    <scope>NUCLEOTIDE SEQUENCE</scope>
    <source>
        <strain evidence="4">USNM1676648</strain>
        <tissue evidence="4">Polyp</tissue>
    </source>
</reference>
<evidence type="ECO:0000259" key="3">
    <source>
        <dbReference type="Pfam" id="PF01576"/>
    </source>
</evidence>
<dbReference type="PANTHER" id="PTHR45615:SF40">
    <property type="entry name" value="MYOSIN HEAVY CHAIN, NON-MUSCLE"/>
    <property type="match status" value="1"/>
</dbReference>
<sequence length="1019" mass="119642">MTSLTNLTSQRQLPVKIGSFLVSTSTENELKAVVRRKESQIANIVRYSDEKRRKDKTTIRDLRAQLTEREERERACERENENLRWQIEDLKIAQRDQEEGDFGKNVHELEKGKRLLEEQLEEKRQQIEELEDEVQITEDAKLRMEVNMQAAKTQFDRELAARDEQNEEKRKALLKQLRELENELDEERKARVNAVHSKKKIEMDIAEFEEQPEAGNSVKEDGLRQLKKYQEQVKDIQRDLDDARHARDEISERAKNNERKDKQLEANFLQMQEDLAAAERARKSLEAKRDELAGELASSTQIRGSAADENRRLDARITEVEEELKEERTQNELLLEKYKRANMQEAFFCKGEFGKNVHELEKAKRLLEAQLEEKKQQIEELEDEVQITEDAKLRMEVNMQAAKTQIDRELAARDEQNEANTKDLYKQLRELENELDEERKARVNAVHSKKKIEMDIAEFEEQLEAANRVKEDGLRQLKKYQEQVKDIQRDLDDSRHARDVKSERAKDNERKDKQLEASFLQMQENIAGAERARTSLEAERDKLAEELASSTQIRCSAADENRRLDVRITEVEEELKEERTQNEMLLEKYKLANMQGDFGKNVHELEKAKRLLEAQLEEKKQQIEEQVQITEDAKLRMDVNMEAATTQFDRELAARDEQNEANTKDLYKQLRELENELDEERKARVNAVHSKKKIEMDIAEFEEQLEAANSVKEDGLRQLKKCQEQVKDIQRDLDDSRHARDEISERAKDNERKDKQLEANLLQMQEDLAAAERARKSLEAERDELAEELASSTQIRGSAADENRRLDARITEVEEELKEERTQNELLLEKYKLANMQGDFGKNVHELEKAKRLLEAQLEEKKQQIEELEDEVQITEDAKLRMEVNMQAAKTQFDRELAARDEQNEANTKDLYKQKKIEMDIAEFEEPLEAANSVKEDGLRQLKKYQEQVKDNQRDLDDSQHARDEISERAKDNERKDKQLEANFLQMQEDLAAAERARKSLEAERDELAEELASSTHIR</sequence>
<dbReference type="InterPro" id="IPR002928">
    <property type="entry name" value="Myosin_tail"/>
</dbReference>
<dbReference type="GO" id="GO:0005737">
    <property type="term" value="C:cytoplasm"/>
    <property type="evidence" value="ECO:0007669"/>
    <property type="project" value="TreeGrafter"/>
</dbReference>
<keyword evidence="5" id="KW-1185">Reference proteome</keyword>
<feature type="region of interest" description="Disordered" evidence="2">
    <location>
        <begin position="996"/>
        <end position="1019"/>
    </location>
</feature>
<dbReference type="Pfam" id="PF01576">
    <property type="entry name" value="Myosin_tail_1"/>
    <property type="match status" value="3"/>
</dbReference>
<feature type="region of interest" description="Disordered" evidence="2">
    <location>
        <begin position="237"/>
        <end position="263"/>
    </location>
</feature>
<protein>
    <submittedName>
        <fullName evidence="4">Myosin-9</fullName>
        <ecNumber evidence="4">2.7.12.1</ecNumber>
    </submittedName>
</protein>
<evidence type="ECO:0000256" key="2">
    <source>
        <dbReference type="SAM" id="MobiDB-lite"/>
    </source>
</evidence>
<dbReference type="EMBL" id="MU825403">
    <property type="protein sequence ID" value="KAJ7392071.1"/>
    <property type="molecule type" value="Genomic_DNA"/>
</dbReference>
<dbReference type="PANTHER" id="PTHR45615">
    <property type="entry name" value="MYOSIN HEAVY CHAIN, NON-MUSCLE"/>
    <property type="match status" value="1"/>
</dbReference>
<dbReference type="Gene3D" id="1.20.5.370">
    <property type="match status" value="1"/>
</dbReference>
<organism evidence="4 5">
    <name type="scientific">Desmophyllum pertusum</name>
    <dbReference type="NCBI Taxonomy" id="174260"/>
    <lineage>
        <taxon>Eukaryota</taxon>
        <taxon>Metazoa</taxon>
        <taxon>Cnidaria</taxon>
        <taxon>Anthozoa</taxon>
        <taxon>Hexacorallia</taxon>
        <taxon>Scleractinia</taxon>
        <taxon>Caryophylliina</taxon>
        <taxon>Caryophylliidae</taxon>
        <taxon>Desmophyllum</taxon>
    </lineage>
</organism>
<dbReference type="AlphaFoldDB" id="A0A9X0A271"/>
<dbReference type="EC" id="2.7.12.1" evidence="4"/>
<dbReference type="GO" id="GO:0051015">
    <property type="term" value="F:actin filament binding"/>
    <property type="evidence" value="ECO:0007669"/>
    <property type="project" value="TreeGrafter"/>
</dbReference>
<dbReference type="GO" id="GO:0016460">
    <property type="term" value="C:myosin II complex"/>
    <property type="evidence" value="ECO:0007669"/>
    <property type="project" value="TreeGrafter"/>
</dbReference>
<dbReference type="Proteomes" id="UP001163046">
    <property type="component" value="Unassembled WGS sequence"/>
</dbReference>
<dbReference type="GO" id="GO:0004712">
    <property type="term" value="F:protein serine/threonine/tyrosine kinase activity"/>
    <property type="evidence" value="ECO:0007669"/>
    <property type="project" value="UniProtKB-EC"/>
</dbReference>
<keyword evidence="1" id="KW-0175">Coiled coil</keyword>
<feature type="domain" description="Myosin tail" evidence="3">
    <location>
        <begin position="596"/>
        <end position="839"/>
    </location>
</feature>
<feature type="domain" description="Myosin tail" evidence="3">
    <location>
        <begin position="914"/>
        <end position="1016"/>
    </location>
</feature>
<evidence type="ECO:0000256" key="1">
    <source>
        <dbReference type="ARBA" id="ARBA00023054"/>
    </source>
</evidence>
<evidence type="ECO:0000313" key="5">
    <source>
        <dbReference type="Proteomes" id="UP001163046"/>
    </source>
</evidence>
<feature type="domain" description="Myosin tail" evidence="3">
    <location>
        <begin position="49"/>
        <end position="345"/>
    </location>
</feature>
<accession>A0A9X0A271</accession>
<feature type="region of interest" description="Disordered" evidence="2">
    <location>
        <begin position="948"/>
        <end position="978"/>
    </location>
</feature>
<proteinExistence type="predicted"/>
<dbReference type="InterPro" id="IPR014751">
    <property type="entry name" value="XRCC4-like_C"/>
</dbReference>
<feature type="region of interest" description="Disordered" evidence="2">
    <location>
        <begin position="485"/>
        <end position="513"/>
    </location>
</feature>
<gene>
    <name evidence="4" type="primary">MYH9_3</name>
    <name evidence="4" type="ORF">OS493_015018</name>
</gene>
<feature type="region of interest" description="Disordered" evidence="2">
    <location>
        <begin position="728"/>
        <end position="755"/>
    </location>
</feature>
<comment type="caution">
    <text evidence="4">The sequence shown here is derived from an EMBL/GenBank/DDBJ whole genome shotgun (WGS) entry which is preliminary data.</text>
</comment>
<dbReference type="GO" id="GO:0032982">
    <property type="term" value="C:myosin filament"/>
    <property type="evidence" value="ECO:0007669"/>
    <property type="project" value="TreeGrafter"/>
</dbReference>
<dbReference type="SUPFAM" id="SSF90257">
    <property type="entry name" value="Myosin rod fragments"/>
    <property type="match status" value="3"/>
</dbReference>